<dbReference type="NCBIfam" id="TIGR02532">
    <property type="entry name" value="IV_pilin_GFxxxE"/>
    <property type="match status" value="1"/>
</dbReference>
<sequence length="3284" mass="351580">MKNTKKKGFTLTELTVVLVIIAIIAAIAVPSFIKYWRIAEFQKNESNAKTIYLAAESKLTYYRSSGQWEKFQERLKREGTQAVFADSTSELNGRIYTVTLDANTYQEKAGSDDLLLQLIDDYSYDKQVMNGAIAIEIDSETGEVYSAFFATKCKGLNYAERDADDYLTMRDRDYESRKKRLLGYYSTEDTANVVHLKPIRLRITTISLQNSEKLSLNWSSNVGNSLDVSYELTFYKNSDKSKQFTMTVSPYEMRKNGWTATSGTTEGLVSFEIQDKKGNSKGQWTFPITYSDNRYSLILDAMMSAKVQAVLASGSGTTAEALARTSSTSICRLGKVASDLKNPQDIYATVKAVSYAGKKDEPSTQEYRNSEAVSSNVANSMYADGTKDGNVKIAAFRHLSNIRYYDESNTAEFALTSRNLDWSSVGTGLYDFELETKAGGSQRQKLSWKENSKEKTVDFPAIAKLSSGHTFSGKRTQTLISNLSFGEESVNDDSVASAAGQEKSKYLGLFEEVYGTIEDVTLQNVTLTLGQNEESKTFNSLQGIGIFAGRSEGTMNHVAVTSAEDKGQTQVLVDFEKIRTNISVGSDTAAVGGISGIFADQDQSGNTLEALASGRMSDITMEGNVEVSLPKTLTDRVEDYAYGVGGIVGYAKMQTSENAAKLLNCTNHADVSGNLMVGGIVGTIDSQLIYQGSYTDDDLAKIANIKEADNDGLILCTAEVNDTTLQGKYFGGIAGYAEQSLIYDAASASGRAAQFSFDESKKTEYLKGKYVGGIVGYGNSTLVNNCSTEKDGYVLGSDYVGGIAGALGGNISEAIRADSVVAVTTNSSYVIGQTYVGGIVGQNEQNVTLKNCVNNGVAACYDRYVGGIVGYNEKDGMIYDCASYLSDYDSSIFNMIVDTWNARGDYAGGIAGYNDGQITFTAESQAITVKSVSSIVVGGSYVGGVAGFNDVNGSLDVHYTLIGGRIYAYGDCAGGGFGLNASTELLQQELTIKPGSVQGHYYVGGCIGANIVNLTADTSMDRFRADNVLGTITGDAFCGGLMGYQRTYGTGQIQTAENGSIREAVESSMQAASNTQERLFPGLQGDGDVPTVQGRNVPGIVKKSENSHVLTISTNTNTGTMLNTETNNIPLKAGMYAGGIVGYCEKNSNLIIKNCKNAGNISYADSGSDRSVLLEVYAKSDEISKKSIPDEGKNIEMHLVGGIISVNLENQVIDHCTNTGSMSGYSGIGGVVGLNAGLIYKCTLSEHFGNAALNYLGGIAGINIGPDGSGASAAKTYAAGTETGTTNVRYSAGTIESCSTQPSKTVSGNSSLGGIVGWNLTDGVVKQNTSYANITASGSYAGGIAGRNSGMIQIPDDKDDTTDRTIEAANGKAIGGIVGINETQGKIEVNAKGSATEVVAVGSGLTVTGETKVGGIAGINEGQIGKESQTADLTCKAKLVRASHGIVGGIVGETKKDILHAVNRCTNITADAGTAGGITAENHSGQTIGNCKNYGNVSSSDGYAAGIAATNEGTIRDCVVSGGSGTGGIKIHSLGEKEIGAVCAINSGTVSGSYPEGNVTLQGDASIFGGVTGRNTGTVAVITLTSMPVIDATKSKLTVGGAVGANEAIITQIVAKDLKFAKFSGYRYLGGITGTNGGSGKTTAGVSDCVYSGTMTEKTGAAGNCYGGIAGINYATLSGCEITKITMEIKGVYTATSTSTAAQKESLASHAGGITGKNETSATITSCVIDNNPDSRIRADYGMLGGVTGFNKGTITMSGSSITVAVMNLTEEQKQGRKAVEALNTNAVNVSNTSGKDVLKADTDYVNWPGDRTIANIESLSYNGGSKVISGRMQMYMTSNGNLGGIAAYNGTTGTIDQCVSGNWFLNNKSSAISVGTGGIIGMNESEKDLSYLVNGAFVGRQLSSNDTNRFAGGIIGNQNNTTSNEWHIENCINYGTIYCYRTHYSGGIMGQWTGTGGTIENCRNYGMLQTSYGTAWIGASAGIVAQLYHAQEGQEYNVIGCGNYGSVFTKNGRNQADGQGANDSAGILGNITTYKVQNAQDASNFKVQILDCFNAPGVEIYSSSMASGIFGFLSCDNPVSDFQQAKKDLKASTGNVVIRIERCRNFSYKLLGSQYATGIFGDRLQGWKNTTIVKDNYSIKPQPSYMHGSHDGSGAEDVYAVYASGIGEGNSSNMNAEDRINNYYIEGIQSWGYSNLKLGEGKGTLGKGSGSAGNGYYESGTGRYCVNMFFMYDMTEQKYFLASINNRTNSGMTNINGKDSYINENGYIVNRNGSKQGQVLYYIDNSSYDNSRLYDYIMKDSTNPVFVNARNSYKRLEGVIDNKILKPYSAEAQVSNGKVTLHITPQSLPGSYDNERSDPFAYEVEVTDLAANRKVVRTVYTEQGSFNIPSGMSNNLQIRVRSVSMYDEVEPSDWYKIGENNINKVLPDPDIVIELVEKSDVTNGCSYRYRLKNLDEYNKTDKKGDAAYPNWQVTVNVQSVGTVTLDADNPTRTMEVSNLDKYIYQMVAQASSKPGNTTLMQSSKQISTAVSLPYYRPPITLKTWTPQLSKNITITGNTLDDLTVNVELNAGSNAMDTPPIYRVELVGTWNGQVDTVLAKEDTLIVSKGSANATFSDLPEYISEAKDIKIRIWYAASGLGPVYTYWDEDVTEANANIKELTGVDENGSETWDYSYSSVLAQSGSKQYFENYTYWSGVLWQFLPTPKLDNVGSTLIPEIDENNDIYYTFTWDTGVSGTNNANYQTALTGIDDSDREVVISTDGAYTGGKSLRINGSDWNYKEVRLKVTRIGDASQKQIGLSSEGTYSVKQRLARPGQPMVENLDNNELDYQIRWSPLASETGCAGYQVCIRKYNSTTPGAEEVLENLVTTDQKKNGVYTINTDLEEYAGQRVVVYVIAKADPNGSYLDSVSGVTCELPIPKRLAKPNVTWKVGWKYDKTSPVEVSSFRSGGLRVSLTADAASIPSGGSAYLLKAYIYDSEQAAAAAIDSDPGEQFLASYPADGSLVQMSVTDSRNYYQNLTNLSIQHAGKWIVFYARISSGGGNISSLWTKSAAFRLPYVKLEAPTVSSDTKTYKVKAKVTENPDIPGQEKTWNVQHTVLMWDSVECANLYSIDLAGNMTDPNSQTGKTLISAKVRVQEMSDGTVEVQQYVSQKNKDTGANEWVWKSVAKSTDSSQPAGTSVYKLSSYSVAISSNYKALNQAEVYYELTLTAELEATKNADGGFSYTLKLPDAAKVTADDGTVITHSDLAVTESAAFKANVTDNLSEQGSAAYAESAANEIKWTN</sequence>
<dbReference type="Pfam" id="PF07963">
    <property type="entry name" value="N_methyl"/>
    <property type="match status" value="1"/>
</dbReference>
<name>A0ABS8EYH7_9FIRM</name>
<dbReference type="InterPro" id="IPR012902">
    <property type="entry name" value="N_methyl_site"/>
</dbReference>
<evidence type="ECO:0000256" key="1">
    <source>
        <dbReference type="SAM" id="Phobius"/>
    </source>
</evidence>
<dbReference type="Gene3D" id="3.30.700.10">
    <property type="entry name" value="Glycoprotein, Type 4 Pilin"/>
    <property type="match status" value="1"/>
</dbReference>
<reference evidence="2 3" key="1">
    <citation type="submission" date="2021-10" db="EMBL/GenBank/DDBJ databases">
        <title>Anaerobic single-cell dispensing facilitates the cultivation of human gut bacteria.</title>
        <authorList>
            <person name="Afrizal A."/>
        </authorList>
    </citation>
    <scope>NUCLEOTIDE SEQUENCE [LARGE SCALE GENOMIC DNA]</scope>
    <source>
        <strain evidence="2 3">CLA-AA-H246</strain>
    </source>
</reference>
<dbReference type="RefSeq" id="WP_248836027.1">
    <property type="nucleotide sequence ID" value="NZ_JAJEQE010000065.1"/>
</dbReference>
<organism evidence="2 3">
    <name type="scientific">Hominisplanchenecus faecis</name>
    <dbReference type="NCBI Taxonomy" id="2885351"/>
    <lineage>
        <taxon>Bacteria</taxon>
        <taxon>Bacillati</taxon>
        <taxon>Bacillota</taxon>
        <taxon>Clostridia</taxon>
        <taxon>Lachnospirales</taxon>
        <taxon>Lachnospiraceae</taxon>
        <taxon>Hominisplanchenecus</taxon>
    </lineage>
</organism>
<protein>
    <submittedName>
        <fullName evidence="2">Prepilin-type N-terminal cleavage/methylation domain-containing protein</fullName>
    </submittedName>
</protein>
<dbReference type="SUPFAM" id="SSF54523">
    <property type="entry name" value="Pili subunits"/>
    <property type="match status" value="1"/>
</dbReference>
<comment type="caution">
    <text evidence="2">The sequence shown here is derived from an EMBL/GenBank/DDBJ whole genome shotgun (WGS) entry which is preliminary data.</text>
</comment>
<accession>A0ABS8EYH7</accession>
<dbReference type="Gene3D" id="2.160.20.110">
    <property type="match status" value="5"/>
</dbReference>
<dbReference type="EMBL" id="JAJEQE010000065">
    <property type="protein sequence ID" value="MCC2150265.1"/>
    <property type="molecule type" value="Genomic_DNA"/>
</dbReference>
<keyword evidence="3" id="KW-1185">Reference proteome</keyword>
<evidence type="ECO:0000313" key="2">
    <source>
        <dbReference type="EMBL" id="MCC2150265.1"/>
    </source>
</evidence>
<proteinExistence type="predicted"/>
<dbReference type="InterPro" id="IPR045584">
    <property type="entry name" value="Pilin-like"/>
</dbReference>
<evidence type="ECO:0000313" key="3">
    <source>
        <dbReference type="Proteomes" id="UP001299235"/>
    </source>
</evidence>
<gene>
    <name evidence="2" type="ORF">LKD42_13620</name>
</gene>
<keyword evidence="1" id="KW-1133">Transmembrane helix</keyword>
<keyword evidence="1" id="KW-0812">Transmembrane</keyword>
<dbReference type="Proteomes" id="UP001299235">
    <property type="component" value="Unassembled WGS sequence"/>
</dbReference>
<feature type="transmembrane region" description="Helical" evidence="1">
    <location>
        <begin position="12"/>
        <end position="33"/>
    </location>
</feature>
<keyword evidence="1" id="KW-0472">Membrane</keyword>